<evidence type="ECO:0000313" key="2">
    <source>
        <dbReference type="EMBL" id="TCK58467.1"/>
    </source>
</evidence>
<sequence>MKDLEMYSNLGNTNNLPEWLKFYLEIKSEMLIWAFLSKVYNECPNENFLMSIDDYEFAQFIGAFSDESHKNDTTLFIQSMEKSKEKIADSAFLIQMQKDWTKLFRGISPEYGPMPPYEELYIEHSTASATQKALSEKYLLGNYNKYSDVKNRLDYIGVELEFLSKLAYEQMRLLENDKDIEFEKIRNLYFKFLQEHIGRWADSFIVEAAKHASTDFYQSVLVFTGVAIRNLIIKKI</sequence>
<organism evidence="2 3">
    <name type="scientific">Seleniivibrio woodruffii</name>
    <dbReference type="NCBI Taxonomy" id="1078050"/>
    <lineage>
        <taxon>Bacteria</taxon>
        <taxon>Pseudomonadati</taxon>
        <taxon>Deferribacterota</taxon>
        <taxon>Deferribacteres</taxon>
        <taxon>Deferribacterales</taxon>
        <taxon>Geovibrionaceae</taxon>
        <taxon>Seleniivibrio</taxon>
    </lineage>
</organism>
<dbReference type="PANTHER" id="PTHR34227">
    <property type="entry name" value="CHAPERONE PROTEIN YCDY"/>
    <property type="match status" value="1"/>
</dbReference>
<evidence type="ECO:0000256" key="1">
    <source>
        <dbReference type="ARBA" id="ARBA00023186"/>
    </source>
</evidence>
<dbReference type="SUPFAM" id="SSF89155">
    <property type="entry name" value="TorD-like"/>
    <property type="match status" value="1"/>
</dbReference>
<gene>
    <name evidence="2" type="ORF">C8D98_2670</name>
</gene>
<proteinExistence type="predicted"/>
<dbReference type="Pfam" id="PF02613">
    <property type="entry name" value="Nitrate_red_del"/>
    <property type="match status" value="1"/>
</dbReference>
<comment type="caution">
    <text evidence="2">The sequence shown here is derived from an EMBL/GenBank/DDBJ whole genome shotgun (WGS) entry which is preliminary data.</text>
</comment>
<keyword evidence="1" id="KW-0143">Chaperone</keyword>
<dbReference type="Gene3D" id="1.10.3480.10">
    <property type="entry name" value="TorD-like"/>
    <property type="match status" value="1"/>
</dbReference>
<dbReference type="EMBL" id="SMGG01000007">
    <property type="protein sequence ID" value="TCK58467.1"/>
    <property type="molecule type" value="Genomic_DNA"/>
</dbReference>
<dbReference type="Proteomes" id="UP000294614">
    <property type="component" value="Unassembled WGS sequence"/>
</dbReference>
<keyword evidence="3" id="KW-1185">Reference proteome</keyword>
<dbReference type="InterPro" id="IPR036411">
    <property type="entry name" value="TorD-like_sf"/>
</dbReference>
<dbReference type="InterPro" id="IPR020945">
    <property type="entry name" value="DMSO/NO3_reduct_chaperone"/>
</dbReference>
<dbReference type="AlphaFoldDB" id="A0A4R1K3I9"/>
<protein>
    <submittedName>
        <fullName evidence="2">Nitrate reductase delta subunit</fullName>
    </submittedName>
</protein>
<dbReference type="PANTHER" id="PTHR34227:SF1">
    <property type="entry name" value="DIMETHYL SULFOXIDE REDUCTASE CHAPERONE-RELATED"/>
    <property type="match status" value="1"/>
</dbReference>
<reference evidence="2 3" key="1">
    <citation type="submission" date="2019-03" db="EMBL/GenBank/DDBJ databases">
        <title>Genomic Encyclopedia of Type Strains, Phase IV (KMG-IV): sequencing the most valuable type-strain genomes for metagenomic binning, comparative biology and taxonomic classification.</title>
        <authorList>
            <person name="Goeker M."/>
        </authorList>
    </citation>
    <scope>NUCLEOTIDE SEQUENCE [LARGE SCALE GENOMIC DNA]</scope>
    <source>
        <strain evidence="2 3">DSM 24984</strain>
    </source>
</reference>
<evidence type="ECO:0000313" key="3">
    <source>
        <dbReference type="Proteomes" id="UP000294614"/>
    </source>
</evidence>
<dbReference type="RefSeq" id="WP_165871342.1">
    <property type="nucleotide sequence ID" value="NZ_SMGG01000007.1"/>
</dbReference>
<accession>A0A4R1K3I9</accession>
<name>A0A4R1K3I9_9BACT</name>
<dbReference type="InterPro" id="IPR050289">
    <property type="entry name" value="TorD/DmsD_chaperones"/>
</dbReference>